<proteinExistence type="predicted"/>
<comment type="caution">
    <text evidence="2">The sequence shown here is derived from an EMBL/GenBank/DDBJ whole genome shotgun (WGS) entry which is preliminary data.</text>
</comment>
<dbReference type="EMBL" id="NSFD01000055">
    <property type="protein sequence ID" value="PBA23768.1"/>
    <property type="molecule type" value="Genomic_DNA"/>
</dbReference>
<evidence type="ECO:0000313" key="2">
    <source>
        <dbReference type="EMBL" id="PBA23768.1"/>
    </source>
</evidence>
<name>A0A2A2ZBI5_MYCAV</name>
<accession>A0A2A2ZBI5</accession>
<reference evidence="2 3" key="1">
    <citation type="submission" date="2017-08" db="EMBL/GenBank/DDBJ databases">
        <title>Phylogenetic analysis of Mycobacterium avium complex whole genomes.</title>
        <authorList>
            <person name="Caverly L.J."/>
            <person name="Spilker T."/>
            <person name="Lipuma J."/>
        </authorList>
    </citation>
    <scope>NUCLEOTIDE SEQUENCE [LARGE SCALE GENOMIC DNA]</scope>
    <source>
        <strain evidence="2 3">FLAC0165</strain>
    </source>
</reference>
<evidence type="ECO:0000256" key="1">
    <source>
        <dbReference type="SAM" id="MobiDB-lite"/>
    </source>
</evidence>
<feature type="region of interest" description="Disordered" evidence="1">
    <location>
        <begin position="1"/>
        <end position="21"/>
    </location>
</feature>
<evidence type="ECO:0000313" key="3">
    <source>
        <dbReference type="Proteomes" id="UP000217768"/>
    </source>
</evidence>
<feature type="compositionally biased region" description="Polar residues" evidence="1">
    <location>
        <begin position="1"/>
        <end position="10"/>
    </location>
</feature>
<protein>
    <submittedName>
        <fullName evidence="2">Uncharacterized protein</fullName>
    </submittedName>
</protein>
<sequence>MTPSIDSPATSGLLAMTGEGGLPEGITRLRGMCPNGCGETLESDDDSGAIEGCRCNYRLM</sequence>
<gene>
    <name evidence="2" type="ORF">CKJ66_26250</name>
</gene>
<dbReference type="Proteomes" id="UP000217768">
    <property type="component" value="Unassembled WGS sequence"/>
</dbReference>
<organism evidence="2 3">
    <name type="scientific">Mycobacterium avium</name>
    <dbReference type="NCBI Taxonomy" id="1764"/>
    <lineage>
        <taxon>Bacteria</taxon>
        <taxon>Bacillati</taxon>
        <taxon>Actinomycetota</taxon>
        <taxon>Actinomycetes</taxon>
        <taxon>Mycobacteriales</taxon>
        <taxon>Mycobacteriaceae</taxon>
        <taxon>Mycobacterium</taxon>
        <taxon>Mycobacterium avium complex (MAC)</taxon>
    </lineage>
</organism>
<dbReference type="AlphaFoldDB" id="A0A2A2ZBI5"/>